<proteinExistence type="predicted"/>
<sequence length="79" mass="9208">MIPRSLPYLNFFLATSSLTFQLTVLYPWHITLDEGFAKLKAESSQRMEESFRVHERRLERIEEHLERVVGSATAAERGN</sequence>
<dbReference type="AlphaFoldDB" id="A0A1Y2C979"/>
<evidence type="ECO:0000313" key="2">
    <source>
        <dbReference type="Proteomes" id="UP000193467"/>
    </source>
</evidence>
<dbReference type="EMBL" id="MCGR01000128">
    <property type="protein sequence ID" value="ORY43591.1"/>
    <property type="molecule type" value="Genomic_DNA"/>
</dbReference>
<evidence type="ECO:0000313" key="1">
    <source>
        <dbReference type="EMBL" id="ORY43591.1"/>
    </source>
</evidence>
<gene>
    <name evidence="1" type="ORF">BCR35DRAFT_336352</name>
</gene>
<comment type="caution">
    <text evidence="1">The sequence shown here is derived from an EMBL/GenBank/DDBJ whole genome shotgun (WGS) entry which is preliminary data.</text>
</comment>
<name>A0A1Y2C979_9BASI</name>
<dbReference type="PANTHER" id="PTHR40135:SF1">
    <property type="entry name" value="MITOCHONDRIAL PHOSPHATE CARRIER PROTEIN"/>
    <property type="match status" value="1"/>
</dbReference>
<dbReference type="PANTHER" id="PTHR40135">
    <property type="entry name" value="MITOCHONDRIAL PHOSPHATE CARRIER PROTEIN"/>
    <property type="match status" value="1"/>
</dbReference>
<dbReference type="OrthoDB" id="9992270at2759"/>
<accession>A0A1Y2C979</accession>
<protein>
    <submittedName>
        <fullName evidence="1">Uncharacterized protein</fullName>
    </submittedName>
</protein>
<reference evidence="1 2" key="1">
    <citation type="submission" date="2016-07" db="EMBL/GenBank/DDBJ databases">
        <title>Pervasive Adenine N6-methylation of Active Genes in Fungi.</title>
        <authorList>
            <consortium name="DOE Joint Genome Institute"/>
            <person name="Mondo S.J."/>
            <person name="Dannebaum R.O."/>
            <person name="Kuo R.C."/>
            <person name="Labutti K."/>
            <person name="Haridas S."/>
            <person name="Kuo A."/>
            <person name="Salamov A."/>
            <person name="Ahrendt S.R."/>
            <person name="Lipzen A."/>
            <person name="Sullivan W."/>
            <person name="Andreopoulos W.B."/>
            <person name="Clum A."/>
            <person name="Lindquist E."/>
            <person name="Daum C."/>
            <person name="Ramamoorthy G.K."/>
            <person name="Gryganskyi A."/>
            <person name="Culley D."/>
            <person name="Magnuson J.K."/>
            <person name="James T.Y."/>
            <person name="O'Malley M.A."/>
            <person name="Stajich J.E."/>
            <person name="Spatafora J.W."/>
            <person name="Visel A."/>
            <person name="Grigoriev I.V."/>
        </authorList>
    </citation>
    <scope>NUCLEOTIDE SEQUENCE [LARGE SCALE GENOMIC DNA]</scope>
    <source>
        <strain evidence="1 2">62-1032</strain>
    </source>
</reference>
<dbReference type="Proteomes" id="UP000193467">
    <property type="component" value="Unassembled WGS sequence"/>
</dbReference>
<keyword evidence="2" id="KW-1185">Reference proteome</keyword>
<organism evidence="1 2">
    <name type="scientific">Leucosporidium creatinivorum</name>
    <dbReference type="NCBI Taxonomy" id="106004"/>
    <lineage>
        <taxon>Eukaryota</taxon>
        <taxon>Fungi</taxon>
        <taxon>Dikarya</taxon>
        <taxon>Basidiomycota</taxon>
        <taxon>Pucciniomycotina</taxon>
        <taxon>Microbotryomycetes</taxon>
        <taxon>Leucosporidiales</taxon>
        <taxon>Leucosporidium</taxon>
    </lineage>
</organism>
<dbReference type="STRING" id="106004.A0A1Y2C979"/>
<dbReference type="InParanoid" id="A0A1Y2C979"/>